<gene>
    <name evidence="3" type="ORF">AVEN_107217_1</name>
    <name evidence="2" type="ORF">AVEN_263981_1</name>
</gene>
<evidence type="ECO:0000313" key="3">
    <source>
        <dbReference type="EMBL" id="GBN34586.1"/>
    </source>
</evidence>
<keyword evidence="1" id="KW-0812">Transmembrane</keyword>
<evidence type="ECO:0000313" key="4">
    <source>
        <dbReference type="Proteomes" id="UP000499080"/>
    </source>
</evidence>
<dbReference type="EMBL" id="BGPR01126375">
    <property type="protein sequence ID" value="GBN34586.1"/>
    <property type="molecule type" value="Genomic_DNA"/>
</dbReference>
<proteinExistence type="predicted"/>
<evidence type="ECO:0000256" key="1">
    <source>
        <dbReference type="SAM" id="Phobius"/>
    </source>
</evidence>
<dbReference type="AlphaFoldDB" id="A0A4Y2N9S4"/>
<keyword evidence="1" id="KW-1133">Transmembrane helix</keyword>
<organism evidence="3 4">
    <name type="scientific">Araneus ventricosus</name>
    <name type="common">Orbweaver spider</name>
    <name type="synonym">Epeira ventricosa</name>
    <dbReference type="NCBI Taxonomy" id="182803"/>
    <lineage>
        <taxon>Eukaryota</taxon>
        <taxon>Metazoa</taxon>
        <taxon>Ecdysozoa</taxon>
        <taxon>Arthropoda</taxon>
        <taxon>Chelicerata</taxon>
        <taxon>Arachnida</taxon>
        <taxon>Araneae</taxon>
        <taxon>Araneomorphae</taxon>
        <taxon>Entelegynae</taxon>
        <taxon>Araneoidea</taxon>
        <taxon>Araneidae</taxon>
        <taxon>Araneus</taxon>
    </lineage>
</organism>
<accession>A0A4Y2N9S4</accession>
<feature type="transmembrane region" description="Helical" evidence="1">
    <location>
        <begin position="46"/>
        <end position="68"/>
    </location>
</feature>
<reference evidence="3 4" key="1">
    <citation type="journal article" date="2019" name="Sci. Rep.">
        <title>Orb-weaving spider Araneus ventricosus genome elucidates the spidroin gene catalogue.</title>
        <authorList>
            <person name="Kono N."/>
            <person name="Nakamura H."/>
            <person name="Ohtoshi R."/>
            <person name="Moran D.A.P."/>
            <person name="Shinohara A."/>
            <person name="Yoshida Y."/>
            <person name="Fujiwara M."/>
            <person name="Mori M."/>
            <person name="Tomita M."/>
            <person name="Arakawa K."/>
        </authorList>
    </citation>
    <scope>NUCLEOTIDE SEQUENCE [LARGE SCALE GENOMIC DNA]</scope>
</reference>
<dbReference type="EMBL" id="BGPR01126359">
    <property type="protein sequence ID" value="GBN34538.1"/>
    <property type="molecule type" value="Genomic_DNA"/>
</dbReference>
<keyword evidence="1" id="KW-0472">Membrane</keyword>
<dbReference type="Proteomes" id="UP000499080">
    <property type="component" value="Unassembled WGS sequence"/>
</dbReference>
<protein>
    <submittedName>
        <fullName evidence="3">Uncharacterized protein</fullName>
    </submittedName>
</protein>
<comment type="caution">
    <text evidence="3">The sequence shown here is derived from an EMBL/GenBank/DDBJ whole genome shotgun (WGS) entry which is preliminary data.</text>
</comment>
<sequence length="108" mass="11976">MFSEGKQMWMWKGALIGLHLPHSATCPFIAHDSTHFQLRPILSTRLSAVLICTSLNSGTAVCCFCVFFGTRHMRHCSSDAVPSVVNSGKVVLCYDNVFSLFVLHLLCE</sequence>
<evidence type="ECO:0000313" key="2">
    <source>
        <dbReference type="EMBL" id="GBN34538.1"/>
    </source>
</evidence>
<keyword evidence="4" id="KW-1185">Reference proteome</keyword>
<name>A0A4Y2N9S4_ARAVE</name>